<evidence type="ECO:0008006" key="5">
    <source>
        <dbReference type="Google" id="ProtNLM"/>
    </source>
</evidence>
<dbReference type="Pfam" id="PF00657">
    <property type="entry name" value="Lipase_GDSL"/>
    <property type="match status" value="1"/>
</dbReference>
<dbReference type="Proteomes" id="UP000585474">
    <property type="component" value="Unassembled WGS sequence"/>
</dbReference>
<protein>
    <recommendedName>
        <fullName evidence="5">SGNH hydrolase-type esterase superfamily protein</fullName>
    </recommendedName>
</protein>
<keyword evidence="4" id="KW-1185">Reference proteome</keyword>
<dbReference type="SUPFAM" id="SSF52266">
    <property type="entry name" value="SGNH hydrolase"/>
    <property type="match status" value="1"/>
</dbReference>
<keyword evidence="2" id="KW-0325">Glycoprotein</keyword>
<reference evidence="3 4" key="1">
    <citation type="submission" date="2019-07" db="EMBL/GenBank/DDBJ databases">
        <title>De Novo Assembly of kiwifruit Actinidia rufa.</title>
        <authorList>
            <person name="Sugita-Konishi S."/>
            <person name="Sato K."/>
            <person name="Mori E."/>
            <person name="Abe Y."/>
            <person name="Kisaki G."/>
            <person name="Hamano K."/>
            <person name="Suezawa K."/>
            <person name="Otani M."/>
            <person name="Fukuda T."/>
            <person name="Manabe T."/>
            <person name="Gomi K."/>
            <person name="Tabuchi M."/>
            <person name="Akimitsu K."/>
            <person name="Kataoka I."/>
        </authorList>
    </citation>
    <scope>NUCLEOTIDE SEQUENCE [LARGE SCALE GENOMIC DNA]</scope>
    <source>
        <strain evidence="4">cv. Fuchu</strain>
    </source>
</reference>
<evidence type="ECO:0000313" key="4">
    <source>
        <dbReference type="Proteomes" id="UP000585474"/>
    </source>
</evidence>
<dbReference type="PANTHER" id="PTHR22835">
    <property type="entry name" value="ZINC FINGER FYVE DOMAIN CONTAINING PROTEIN"/>
    <property type="match status" value="1"/>
</dbReference>
<evidence type="ECO:0000256" key="1">
    <source>
        <dbReference type="ARBA" id="ARBA00008668"/>
    </source>
</evidence>
<evidence type="ECO:0000256" key="2">
    <source>
        <dbReference type="ARBA" id="ARBA00023180"/>
    </source>
</evidence>
<comment type="caution">
    <text evidence="3">The sequence shown here is derived from an EMBL/GenBank/DDBJ whole genome shotgun (WGS) entry which is preliminary data.</text>
</comment>
<dbReference type="OrthoDB" id="1600564at2759"/>
<dbReference type="AlphaFoldDB" id="A0A7J0G8D8"/>
<comment type="similarity">
    <text evidence="1">Belongs to the 'GDSL' lipolytic enzyme family.</text>
</comment>
<organism evidence="3 4">
    <name type="scientific">Actinidia rufa</name>
    <dbReference type="NCBI Taxonomy" id="165716"/>
    <lineage>
        <taxon>Eukaryota</taxon>
        <taxon>Viridiplantae</taxon>
        <taxon>Streptophyta</taxon>
        <taxon>Embryophyta</taxon>
        <taxon>Tracheophyta</taxon>
        <taxon>Spermatophyta</taxon>
        <taxon>Magnoliopsida</taxon>
        <taxon>eudicotyledons</taxon>
        <taxon>Gunneridae</taxon>
        <taxon>Pentapetalae</taxon>
        <taxon>asterids</taxon>
        <taxon>Ericales</taxon>
        <taxon>Actinidiaceae</taxon>
        <taxon>Actinidia</taxon>
    </lineage>
</organism>
<dbReference type="PANTHER" id="PTHR22835:SF517">
    <property type="entry name" value="GDSL-LIKE LIPASE_ACYLHYDROLASE FAMILY PROTEIN, EXPRESSED"/>
    <property type="match status" value="1"/>
</dbReference>
<proteinExistence type="inferred from homology"/>
<dbReference type="GO" id="GO:0016788">
    <property type="term" value="F:hydrolase activity, acting on ester bonds"/>
    <property type="evidence" value="ECO:0007669"/>
    <property type="project" value="InterPro"/>
</dbReference>
<name>A0A7J0G8D8_9ERIC</name>
<dbReference type="InterPro" id="IPR036514">
    <property type="entry name" value="SGNH_hydro_sf"/>
</dbReference>
<dbReference type="Gene3D" id="3.40.50.1110">
    <property type="entry name" value="SGNH hydrolase"/>
    <property type="match status" value="2"/>
</dbReference>
<sequence>MKEEADKEYDFESDRESVGGIWRKLGDSISDTGNLIRETPIGATTPFAKLPYGETFFKNATGRCSNGMLMIDYFALAADLPFLNPYKNNDANFRHGANFAVAGSTALPVEVLAEKNISTMVTGSSLSVQLDWMFTHFNAICDTDRDCVEKLKNSLFMVGEIGGNDYNYALFQGKTIDEVESMVPDVVRAIKEAVKRVISYGAVRVVVPGNFPIGCFDAESAQKACCGIGGNYNFSLARMCGAPGVPVCSNPSQVVSWDGVHLTQAAYKIMAGWLTHDILPKLQCSI</sequence>
<dbReference type="EMBL" id="BJWL01000019">
    <property type="protein sequence ID" value="GFZ07075.1"/>
    <property type="molecule type" value="Genomic_DNA"/>
</dbReference>
<dbReference type="InterPro" id="IPR001087">
    <property type="entry name" value="GDSL"/>
</dbReference>
<gene>
    <name evidence="3" type="ORF">Acr_19g0000120</name>
</gene>
<accession>A0A7J0G8D8</accession>
<evidence type="ECO:0000313" key="3">
    <source>
        <dbReference type="EMBL" id="GFZ07075.1"/>
    </source>
</evidence>